<name>A0A1S9PLR4_9SPHI</name>
<protein>
    <recommendedName>
        <fullName evidence="3">Adenylosuccinate lyase</fullName>
    </recommendedName>
</protein>
<dbReference type="Proteomes" id="UP000189739">
    <property type="component" value="Unassembled WGS sequence"/>
</dbReference>
<dbReference type="EMBL" id="MBTF01000001">
    <property type="protein sequence ID" value="OOQ61902.1"/>
    <property type="molecule type" value="Genomic_DNA"/>
</dbReference>
<dbReference type="STRING" id="1792845.BC343_02235"/>
<evidence type="ECO:0000313" key="1">
    <source>
        <dbReference type="EMBL" id="OOQ61902.1"/>
    </source>
</evidence>
<keyword evidence="2" id="KW-1185">Reference proteome</keyword>
<dbReference type="AlphaFoldDB" id="A0A1S9PLR4"/>
<reference evidence="1 2" key="1">
    <citation type="submission" date="2016-07" db="EMBL/GenBank/DDBJ databases">
        <title>Genomic analysis of zinc-resistant bacterium Mucilaginibacter pedocola TBZ30.</title>
        <authorList>
            <person name="Huang J."/>
            <person name="Tang J."/>
        </authorList>
    </citation>
    <scope>NUCLEOTIDE SEQUENCE [LARGE SCALE GENOMIC DNA]</scope>
    <source>
        <strain evidence="1 2">TBZ30</strain>
    </source>
</reference>
<dbReference type="RefSeq" id="WP_078346085.1">
    <property type="nucleotide sequence ID" value="NZ_MBTF01000001.1"/>
</dbReference>
<evidence type="ECO:0008006" key="3">
    <source>
        <dbReference type="Google" id="ProtNLM"/>
    </source>
</evidence>
<proteinExistence type="predicted"/>
<organism evidence="1 2">
    <name type="scientific">Mucilaginibacter pedocola</name>
    <dbReference type="NCBI Taxonomy" id="1792845"/>
    <lineage>
        <taxon>Bacteria</taxon>
        <taxon>Pseudomonadati</taxon>
        <taxon>Bacteroidota</taxon>
        <taxon>Sphingobacteriia</taxon>
        <taxon>Sphingobacteriales</taxon>
        <taxon>Sphingobacteriaceae</taxon>
        <taxon>Mucilaginibacter</taxon>
    </lineage>
</organism>
<dbReference type="OrthoDB" id="979487at2"/>
<gene>
    <name evidence="1" type="ORF">BC343_02235</name>
</gene>
<sequence length="186" mass="21379">MLSQNELIKHFFNNYSKTKVAQLTAAINEQGFDIKQLIDLTFNADKTIGFRAIWLLDSVMLSDLERYSAYLGYFLSRVKEVTNESCKRHYARIMMFMTDAKAPDTVKAALQKIDLEPTVEQFFDWIIDPKVKIAVKIFAADTLYNLSGRYDWVAEELALQTEILMRSGQPFITSRGEKLMAALKKS</sequence>
<comment type="caution">
    <text evidence="1">The sequence shown here is derived from an EMBL/GenBank/DDBJ whole genome shotgun (WGS) entry which is preliminary data.</text>
</comment>
<accession>A0A1S9PLR4</accession>
<evidence type="ECO:0000313" key="2">
    <source>
        <dbReference type="Proteomes" id="UP000189739"/>
    </source>
</evidence>